<dbReference type="PATRIC" id="fig|1081904.3.peg.2255"/>
<dbReference type="Pfam" id="PF11153">
    <property type="entry name" value="DUF2931"/>
    <property type="match status" value="1"/>
</dbReference>
<proteinExistence type="predicted"/>
<gene>
    <name evidence="1" type="ORF">HMPREF1218_0759</name>
</gene>
<dbReference type="InterPro" id="IPR021326">
    <property type="entry name" value="DUF2931"/>
</dbReference>
<evidence type="ECO:0000313" key="1">
    <source>
        <dbReference type="EMBL" id="ERJ97809.1"/>
    </source>
</evidence>
<dbReference type="EMBL" id="AWET01000051">
    <property type="protein sequence ID" value="ERJ97809.1"/>
    <property type="molecule type" value="Genomic_DNA"/>
</dbReference>
<organism evidence="1 2">
    <name type="scientific">Hoylesella pleuritidis F0068</name>
    <dbReference type="NCBI Taxonomy" id="1081904"/>
    <lineage>
        <taxon>Bacteria</taxon>
        <taxon>Pseudomonadati</taxon>
        <taxon>Bacteroidota</taxon>
        <taxon>Bacteroidia</taxon>
        <taxon>Bacteroidales</taxon>
        <taxon>Prevotellaceae</taxon>
        <taxon>Hoylesella</taxon>
    </lineage>
</organism>
<reference evidence="1 2" key="1">
    <citation type="submission" date="2013-08" db="EMBL/GenBank/DDBJ databases">
        <authorList>
            <person name="Durkin A.S."/>
            <person name="Haft D.R."/>
            <person name="McCorrison J."/>
            <person name="Torralba M."/>
            <person name="Gillis M."/>
            <person name="Haft D.H."/>
            <person name="Methe B."/>
            <person name="Sutton G."/>
            <person name="Nelson K.E."/>
        </authorList>
    </citation>
    <scope>NUCLEOTIDE SEQUENCE [LARGE SCALE GENOMIC DNA]</scope>
    <source>
        <strain evidence="1 2">F0068</strain>
    </source>
</reference>
<evidence type="ECO:0000313" key="2">
    <source>
        <dbReference type="Proteomes" id="UP000016600"/>
    </source>
</evidence>
<comment type="caution">
    <text evidence="1">The sequence shown here is derived from an EMBL/GenBank/DDBJ whole genome shotgun (WGS) entry which is preliminary data.</text>
</comment>
<protein>
    <submittedName>
        <fullName evidence="1">PF11153 family protein</fullName>
    </submittedName>
</protein>
<name>U2M7U1_9BACT</name>
<dbReference type="Proteomes" id="UP000016600">
    <property type="component" value="Unassembled WGS sequence"/>
</dbReference>
<dbReference type="AlphaFoldDB" id="U2M7U1"/>
<accession>U2M7U1</accession>
<sequence>MLKAAIFCLVIFINPFYSCSSNRNSNSKDKSMDTTFCWEPLIASPRFYPMETKYARVGIGNSGNWVSVMEKFTGMGLGNADGTIDMSSVTEDGKLEVPSSIDVLWLSYTEKKFYRVKAQLPLYLQSKMLKLFREGYHQSLLKEHLTYDSFVINMLPKGHVWLYLTGTGRSELVCDSLQGEEVQMSLKDFDEEGYEYRKTLDAFCKGRLTDYPDVIDNLKKNGIPENLWEKYKRRFPYEITYSFENNNSILGHNYLYRFLTGEYFHRDDNVKHPTLPCVREIQCIWKVGTTEYDGFFFFDENEIIEKYAEAFGSTEKKGELVIHISKYNNKFDIFLRVDGKKYPLQKTMIHVFRDTPQKLKEDDEPFYNNHRDIYSGDIHYIGE</sequence>
<keyword evidence="2" id="KW-1185">Reference proteome</keyword>